<dbReference type="CDD" id="cd02970">
    <property type="entry name" value="PRX_like2"/>
    <property type="match status" value="1"/>
</dbReference>
<accession>A0AAD7D9Z4</accession>
<comment type="caution">
    <text evidence="1">The sequence shown here is derived from an EMBL/GenBank/DDBJ whole genome shotgun (WGS) entry which is preliminary data.</text>
</comment>
<evidence type="ECO:0000313" key="2">
    <source>
        <dbReference type="Proteomes" id="UP001221757"/>
    </source>
</evidence>
<keyword evidence="2" id="KW-1185">Reference proteome</keyword>
<organism evidence="1 2">
    <name type="scientific">Mycena rosella</name>
    <name type="common">Pink bonnet</name>
    <name type="synonym">Agaricus rosellus</name>
    <dbReference type="NCBI Taxonomy" id="1033263"/>
    <lineage>
        <taxon>Eukaryota</taxon>
        <taxon>Fungi</taxon>
        <taxon>Dikarya</taxon>
        <taxon>Basidiomycota</taxon>
        <taxon>Agaricomycotina</taxon>
        <taxon>Agaricomycetes</taxon>
        <taxon>Agaricomycetidae</taxon>
        <taxon>Agaricales</taxon>
        <taxon>Marasmiineae</taxon>
        <taxon>Mycenaceae</taxon>
        <taxon>Mycena</taxon>
    </lineage>
</organism>
<evidence type="ECO:0000313" key="1">
    <source>
        <dbReference type="EMBL" id="KAJ7686570.1"/>
    </source>
</evidence>
<dbReference type="SUPFAM" id="SSF52833">
    <property type="entry name" value="Thioredoxin-like"/>
    <property type="match status" value="1"/>
</dbReference>
<dbReference type="PANTHER" id="PTHR28630">
    <property type="match status" value="1"/>
</dbReference>
<reference evidence="1" key="1">
    <citation type="submission" date="2023-03" db="EMBL/GenBank/DDBJ databases">
        <title>Massive genome expansion in bonnet fungi (Mycena s.s.) driven by repeated elements and novel gene families across ecological guilds.</title>
        <authorList>
            <consortium name="Lawrence Berkeley National Laboratory"/>
            <person name="Harder C.B."/>
            <person name="Miyauchi S."/>
            <person name="Viragh M."/>
            <person name="Kuo A."/>
            <person name="Thoen E."/>
            <person name="Andreopoulos B."/>
            <person name="Lu D."/>
            <person name="Skrede I."/>
            <person name="Drula E."/>
            <person name="Henrissat B."/>
            <person name="Morin E."/>
            <person name="Kohler A."/>
            <person name="Barry K."/>
            <person name="LaButti K."/>
            <person name="Morin E."/>
            <person name="Salamov A."/>
            <person name="Lipzen A."/>
            <person name="Mereny Z."/>
            <person name="Hegedus B."/>
            <person name="Baldrian P."/>
            <person name="Stursova M."/>
            <person name="Weitz H."/>
            <person name="Taylor A."/>
            <person name="Grigoriev I.V."/>
            <person name="Nagy L.G."/>
            <person name="Martin F."/>
            <person name="Kauserud H."/>
        </authorList>
    </citation>
    <scope>NUCLEOTIDE SEQUENCE</scope>
    <source>
        <strain evidence="1">CBHHK067</strain>
    </source>
</reference>
<dbReference type="PANTHER" id="PTHR28630:SF3">
    <property type="entry name" value="PEROXIREDOXIN-LIKE 2C"/>
    <property type="match status" value="1"/>
</dbReference>
<dbReference type="EMBL" id="JARKIE010000095">
    <property type="protein sequence ID" value="KAJ7686570.1"/>
    <property type="molecule type" value="Genomic_DNA"/>
</dbReference>
<dbReference type="Pfam" id="PF13911">
    <property type="entry name" value="AhpC-TSA_2"/>
    <property type="match status" value="1"/>
</dbReference>
<dbReference type="Proteomes" id="UP001221757">
    <property type="component" value="Unassembled WGS sequence"/>
</dbReference>
<dbReference type="AlphaFoldDB" id="A0AAD7D9Z4"/>
<dbReference type="InterPro" id="IPR032801">
    <property type="entry name" value="PXL2A/B/C"/>
</dbReference>
<protein>
    <submittedName>
        <fullName evidence="1">Uncharacterized protein</fullName>
    </submittedName>
</protein>
<dbReference type="InterPro" id="IPR036249">
    <property type="entry name" value="Thioredoxin-like_sf"/>
</dbReference>
<dbReference type="Gene3D" id="3.40.30.10">
    <property type="entry name" value="Glutaredoxin"/>
    <property type="match status" value="1"/>
</dbReference>
<name>A0AAD7D9Z4_MYCRO</name>
<gene>
    <name evidence="1" type="ORF">B0H17DRAFT_1204235</name>
</gene>
<sequence>MSLLDTLPEASVLELASKNEVWDVAGAKVAFGSVFAQQKTVVVFIRHFFCGICQLYVEQLAAVPEAALESAGTKIVIVGCGEWKAIQNYVGQAKRSYITMGSWSNAWQSLKTGPFKDPSLIGKQGNFTQLGGDFVLGPGNQCNFAHRMQHTEDHVEVADLMKTAAVTLP</sequence>
<proteinExistence type="predicted"/>